<feature type="compositionally biased region" description="Low complexity" evidence="1">
    <location>
        <begin position="68"/>
        <end position="93"/>
    </location>
</feature>
<sequence length="297" mass="32795">MMISKNKKTLSALVFLFLLSLACSTTSIPFLKSASEPEGLEEIDPNMILTMVADSVAEKVSKTLEAMPPTHTSTPLPTETPTPTEISPTNTPTKIVYPETGSALQEDVDGSITYLDYTGGYMVNTPDDWLAIRIGEQEYLMAWSLLEASPPEIQNSLQSMQSLDPNTFRLFILDTQKGHYDNGFVTNINLVLSLETDRTLEEVFAESVLTLPLSIPDLVIISSEVTETSSGEPVGIIISEWDAKSAVGDAIRLYQKQALFMINNRSLVITFTTTVDFKDEVVDGFDMMVDEFELLDN</sequence>
<evidence type="ECO:0000313" key="3">
    <source>
        <dbReference type="EMBL" id="MBC8335207.1"/>
    </source>
</evidence>
<proteinExistence type="predicted"/>
<dbReference type="EMBL" id="JACNJN010000095">
    <property type="protein sequence ID" value="MBC8335207.1"/>
    <property type="molecule type" value="Genomic_DNA"/>
</dbReference>
<protein>
    <submittedName>
        <fullName evidence="3">Uncharacterized protein</fullName>
    </submittedName>
</protein>
<feature type="chain" id="PRO_5035186327" evidence="2">
    <location>
        <begin position="28"/>
        <end position="297"/>
    </location>
</feature>
<keyword evidence="2" id="KW-0732">Signal</keyword>
<feature type="signal peptide" evidence="2">
    <location>
        <begin position="1"/>
        <end position="27"/>
    </location>
</feature>
<evidence type="ECO:0000313" key="4">
    <source>
        <dbReference type="Proteomes" id="UP000614469"/>
    </source>
</evidence>
<comment type="caution">
    <text evidence="3">The sequence shown here is derived from an EMBL/GenBank/DDBJ whole genome shotgun (WGS) entry which is preliminary data.</text>
</comment>
<reference evidence="3 4" key="1">
    <citation type="submission" date="2020-08" db="EMBL/GenBank/DDBJ databases">
        <title>Bridging the membrane lipid divide: bacteria of the FCB group superphylum have the potential to synthesize archaeal ether lipids.</title>
        <authorList>
            <person name="Villanueva L."/>
            <person name="Von Meijenfeldt F.A.B."/>
            <person name="Westbye A.B."/>
            <person name="Yadav S."/>
            <person name="Hopmans E.C."/>
            <person name="Dutilh B.E."/>
            <person name="Sinninghe Damste J.S."/>
        </authorList>
    </citation>
    <scope>NUCLEOTIDE SEQUENCE [LARGE SCALE GENOMIC DNA]</scope>
    <source>
        <strain evidence="3">NIOZ-UU36</strain>
    </source>
</reference>
<dbReference type="PROSITE" id="PS51257">
    <property type="entry name" value="PROKAR_LIPOPROTEIN"/>
    <property type="match status" value="1"/>
</dbReference>
<gene>
    <name evidence="3" type="ORF">H8E29_08085</name>
</gene>
<name>A0A8J6NJY0_9CHLR</name>
<dbReference type="Proteomes" id="UP000614469">
    <property type="component" value="Unassembled WGS sequence"/>
</dbReference>
<dbReference type="Gene3D" id="3.40.1000.10">
    <property type="entry name" value="Mog1/PsbP, alpha/beta/alpha sandwich"/>
    <property type="match status" value="1"/>
</dbReference>
<organism evidence="3 4">
    <name type="scientific">Candidatus Desulfolinea nitratireducens</name>
    <dbReference type="NCBI Taxonomy" id="2841698"/>
    <lineage>
        <taxon>Bacteria</taxon>
        <taxon>Bacillati</taxon>
        <taxon>Chloroflexota</taxon>
        <taxon>Anaerolineae</taxon>
        <taxon>Anaerolineales</taxon>
        <taxon>Anaerolineales incertae sedis</taxon>
        <taxon>Candidatus Desulfolinea</taxon>
    </lineage>
</organism>
<evidence type="ECO:0000256" key="1">
    <source>
        <dbReference type="SAM" id="MobiDB-lite"/>
    </source>
</evidence>
<evidence type="ECO:0000256" key="2">
    <source>
        <dbReference type="SAM" id="SignalP"/>
    </source>
</evidence>
<dbReference type="AlphaFoldDB" id="A0A8J6NJY0"/>
<accession>A0A8J6NJY0</accession>
<feature type="region of interest" description="Disordered" evidence="1">
    <location>
        <begin position="65"/>
        <end position="93"/>
    </location>
</feature>